<sequence>MLSYRARIPQIDERFSTIRKQLDERRRLSRDEAFQLVDGDPPTEIDEPSDGLPSPADVEMSLSALTGVSRPTIIRFDTTIHQQPAAALIDSTSSHNFVSCEAVGKLFLRATPIKPFKVMATHADFIWCERCYTVVPIEIQGVQLQVDLYGPNARRRSMAFNWKKATVRFKEKGSWVKLQGFNDPDKRTTAAAEPLNPPVFGEKLTAAPPHHH</sequence>
<gene>
    <name evidence="2" type="ORF">LTRI10_LOCUS22869</name>
</gene>
<dbReference type="Pfam" id="PF08284">
    <property type="entry name" value="RVP_2"/>
    <property type="match status" value="1"/>
</dbReference>
<dbReference type="CDD" id="cd00303">
    <property type="entry name" value="retropepsin_like"/>
    <property type="match status" value="1"/>
</dbReference>
<proteinExistence type="predicted"/>
<dbReference type="Gene3D" id="2.40.70.10">
    <property type="entry name" value="Acid Proteases"/>
    <property type="match status" value="1"/>
</dbReference>
<dbReference type="AlphaFoldDB" id="A0AAV2E6S9"/>
<evidence type="ECO:0000313" key="3">
    <source>
        <dbReference type="Proteomes" id="UP001497516"/>
    </source>
</evidence>
<feature type="region of interest" description="Disordered" evidence="1">
    <location>
        <begin position="31"/>
        <end position="53"/>
    </location>
</feature>
<keyword evidence="3" id="KW-1185">Reference proteome</keyword>
<reference evidence="2 3" key="1">
    <citation type="submission" date="2024-04" db="EMBL/GenBank/DDBJ databases">
        <authorList>
            <person name="Fracassetti M."/>
        </authorList>
    </citation>
    <scope>NUCLEOTIDE SEQUENCE [LARGE SCALE GENOMIC DNA]</scope>
</reference>
<name>A0AAV2E6S9_9ROSI</name>
<evidence type="ECO:0000256" key="1">
    <source>
        <dbReference type="SAM" id="MobiDB-lite"/>
    </source>
</evidence>
<accession>A0AAV2E6S9</accession>
<dbReference type="EMBL" id="OZ034817">
    <property type="protein sequence ID" value="CAL1381492.1"/>
    <property type="molecule type" value="Genomic_DNA"/>
</dbReference>
<organism evidence="2 3">
    <name type="scientific">Linum trigynum</name>
    <dbReference type="NCBI Taxonomy" id="586398"/>
    <lineage>
        <taxon>Eukaryota</taxon>
        <taxon>Viridiplantae</taxon>
        <taxon>Streptophyta</taxon>
        <taxon>Embryophyta</taxon>
        <taxon>Tracheophyta</taxon>
        <taxon>Spermatophyta</taxon>
        <taxon>Magnoliopsida</taxon>
        <taxon>eudicotyledons</taxon>
        <taxon>Gunneridae</taxon>
        <taxon>Pentapetalae</taxon>
        <taxon>rosids</taxon>
        <taxon>fabids</taxon>
        <taxon>Malpighiales</taxon>
        <taxon>Linaceae</taxon>
        <taxon>Linum</taxon>
    </lineage>
</organism>
<dbReference type="Proteomes" id="UP001497516">
    <property type="component" value="Chromosome 4"/>
</dbReference>
<protein>
    <submittedName>
        <fullName evidence="2">Uncharacterized protein</fullName>
    </submittedName>
</protein>
<feature type="region of interest" description="Disordered" evidence="1">
    <location>
        <begin position="185"/>
        <end position="212"/>
    </location>
</feature>
<dbReference type="InterPro" id="IPR021109">
    <property type="entry name" value="Peptidase_aspartic_dom_sf"/>
</dbReference>
<evidence type="ECO:0000313" key="2">
    <source>
        <dbReference type="EMBL" id="CAL1381492.1"/>
    </source>
</evidence>